<reference evidence="1" key="2">
    <citation type="journal article" date="2015" name="Fish Shellfish Immunol.">
        <title>Early steps in the European eel (Anguilla anguilla)-Vibrio vulnificus interaction in the gills: Role of the RtxA13 toxin.</title>
        <authorList>
            <person name="Callol A."/>
            <person name="Pajuelo D."/>
            <person name="Ebbesson L."/>
            <person name="Teles M."/>
            <person name="MacKenzie S."/>
            <person name="Amaro C."/>
        </authorList>
    </citation>
    <scope>NUCLEOTIDE SEQUENCE</scope>
</reference>
<reference evidence="1" key="1">
    <citation type="submission" date="2014-11" db="EMBL/GenBank/DDBJ databases">
        <authorList>
            <person name="Amaro Gonzalez C."/>
        </authorList>
    </citation>
    <scope>NUCLEOTIDE SEQUENCE</scope>
</reference>
<dbReference type="EMBL" id="GBXM01096761">
    <property type="protein sequence ID" value="JAH11816.1"/>
    <property type="molecule type" value="Transcribed_RNA"/>
</dbReference>
<evidence type="ECO:0000313" key="1">
    <source>
        <dbReference type="EMBL" id="JAH11816.1"/>
    </source>
</evidence>
<name>A0A0E9Q4L8_ANGAN</name>
<organism evidence="1">
    <name type="scientific">Anguilla anguilla</name>
    <name type="common">European freshwater eel</name>
    <name type="synonym">Muraena anguilla</name>
    <dbReference type="NCBI Taxonomy" id="7936"/>
    <lineage>
        <taxon>Eukaryota</taxon>
        <taxon>Metazoa</taxon>
        <taxon>Chordata</taxon>
        <taxon>Craniata</taxon>
        <taxon>Vertebrata</taxon>
        <taxon>Euteleostomi</taxon>
        <taxon>Actinopterygii</taxon>
        <taxon>Neopterygii</taxon>
        <taxon>Teleostei</taxon>
        <taxon>Anguilliformes</taxon>
        <taxon>Anguillidae</taxon>
        <taxon>Anguilla</taxon>
    </lineage>
</organism>
<protein>
    <submittedName>
        <fullName evidence="1">Uncharacterized protein</fullName>
    </submittedName>
</protein>
<accession>A0A0E9Q4L8</accession>
<dbReference type="AlphaFoldDB" id="A0A0E9Q4L8"/>
<proteinExistence type="predicted"/>
<sequence>MYLISYLCCPNTKLCVVYYMWK</sequence>